<sequence length="142" mass="15778">MPEISEPAPTEHIAPVSLPRIAINFCTQCKWMLRAAYFAQELLSTFSTSLGEVSLIPSTGGVFTVDIIYAPSRPADETTDTGAAEVKTQTRRLWDRKSEGGFPGRYIVHYERLYPAATRSSPCNSPFQKEVTDVQNCRYSSP</sequence>
<protein>
    <submittedName>
        <fullName evidence="2">Thioredoxin-like fold</fullName>
    </submittedName>
</protein>
<dbReference type="EMBL" id="FWEW01000275">
    <property type="protein sequence ID" value="SLM34432.1"/>
    <property type="molecule type" value="Genomic_DNA"/>
</dbReference>
<keyword evidence="1" id="KW-0676">Redox-active center</keyword>
<dbReference type="AlphaFoldDB" id="A0A1W5CUG3"/>
<proteinExistence type="predicted"/>
<dbReference type="NCBIfam" id="TIGR02174">
    <property type="entry name" value="CXXU_selWTH"/>
    <property type="match status" value="1"/>
</dbReference>
<dbReference type="PANTHER" id="PTHR36417">
    <property type="entry name" value="SELENOPROTEIN DOMAIN PROTEIN (AFU_ORTHOLOGUE AFUA_1G05220)"/>
    <property type="match status" value="1"/>
</dbReference>
<dbReference type="Gene3D" id="3.40.30.10">
    <property type="entry name" value="Glutaredoxin"/>
    <property type="match status" value="1"/>
</dbReference>
<name>A0A1W5CUG3_9LECA</name>
<evidence type="ECO:0000313" key="2">
    <source>
        <dbReference type="EMBL" id="SLM34432.1"/>
    </source>
</evidence>
<dbReference type="InterPro" id="IPR036249">
    <property type="entry name" value="Thioredoxin-like_sf"/>
</dbReference>
<dbReference type="PANTHER" id="PTHR36417:SF2">
    <property type="entry name" value="SELENOPROTEIN DOMAIN PROTEIN (AFU_ORTHOLOGUE AFUA_1G05220)"/>
    <property type="match status" value="1"/>
</dbReference>
<evidence type="ECO:0000256" key="1">
    <source>
        <dbReference type="ARBA" id="ARBA00023284"/>
    </source>
</evidence>
<keyword evidence="3" id="KW-1185">Reference proteome</keyword>
<dbReference type="InterPro" id="IPR011893">
    <property type="entry name" value="Selenoprotein_Rdx-typ"/>
</dbReference>
<accession>A0A1W5CUG3</accession>
<evidence type="ECO:0000313" key="3">
    <source>
        <dbReference type="Proteomes" id="UP000192927"/>
    </source>
</evidence>
<organism evidence="2 3">
    <name type="scientific">Lasallia pustulata</name>
    <dbReference type="NCBI Taxonomy" id="136370"/>
    <lineage>
        <taxon>Eukaryota</taxon>
        <taxon>Fungi</taxon>
        <taxon>Dikarya</taxon>
        <taxon>Ascomycota</taxon>
        <taxon>Pezizomycotina</taxon>
        <taxon>Lecanoromycetes</taxon>
        <taxon>OSLEUM clade</taxon>
        <taxon>Umbilicariomycetidae</taxon>
        <taxon>Umbilicariales</taxon>
        <taxon>Umbilicariaceae</taxon>
        <taxon>Lasallia</taxon>
    </lineage>
</organism>
<dbReference type="SUPFAM" id="SSF52833">
    <property type="entry name" value="Thioredoxin-like"/>
    <property type="match status" value="1"/>
</dbReference>
<dbReference type="Proteomes" id="UP000192927">
    <property type="component" value="Unassembled WGS sequence"/>
</dbReference>
<reference evidence="3" key="1">
    <citation type="submission" date="2017-03" db="EMBL/GenBank/DDBJ databases">
        <authorList>
            <person name="Sharma R."/>
            <person name="Thines M."/>
        </authorList>
    </citation>
    <scope>NUCLEOTIDE SEQUENCE [LARGE SCALE GENOMIC DNA]</scope>
</reference>
<dbReference type="Pfam" id="PF10262">
    <property type="entry name" value="Rdx"/>
    <property type="match status" value="1"/>
</dbReference>